<evidence type="ECO:0000256" key="3">
    <source>
        <dbReference type="SAM" id="SignalP"/>
    </source>
</evidence>
<dbReference type="AlphaFoldDB" id="S9Q867"/>
<dbReference type="EMBL" id="APVH01000059">
    <property type="protein sequence ID" value="EPX76197.1"/>
    <property type="molecule type" value="Genomic_DNA"/>
</dbReference>
<organism evidence="5 6">
    <name type="scientific">Salipiger mucosus DSM 16094</name>
    <dbReference type="NCBI Taxonomy" id="1123237"/>
    <lineage>
        <taxon>Bacteria</taxon>
        <taxon>Pseudomonadati</taxon>
        <taxon>Pseudomonadota</taxon>
        <taxon>Alphaproteobacteria</taxon>
        <taxon>Rhodobacterales</taxon>
        <taxon>Roseobacteraceae</taxon>
        <taxon>Salipiger</taxon>
    </lineage>
</organism>
<dbReference type="InterPro" id="IPR000073">
    <property type="entry name" value="AB_hydrolase_1"/>
</dbReference>
<dbReference type="RefSeq" id="WP_020041573.1">
    <property type="nucleotide sequence ID" value="NZ_KE557284.1"/>
</dbReference>
<dbReference type="InterPro" id="IPR050266">
    <property type="entry name" value="AB_hydrolase_sf"/>
</dbReference>
<evidence type="ECO:0000259" key="4">
    <source>
        <dbReference type="Pfam" id="PF00561"/>
    </source>
</evidence>
<evidence type="ECO:0000256" key="1">
    <source>
        <dbReference type="ARBA" id="ARBA00010088"/>
    </source>
</evidence>
<dbReference type="GO" id="GO:0006508">
    <property type="term" value="P:proteolysis"/>
    <property type="evidence" value="ECO:0007669"/>
    <property type="project" value="InterPro"/>
</dbReference>
<proteinExistence type="inferred from homology"/>
<dbReference type="PANTHER" id="PTHR43798">
    <property type="entry name" value="MONOACYLGLYCEROL LIPASE"/>
    <property type="match status" value="1"/>
</dbReference>
<dbReference type="PRINTS" id="PR00793">
    <property type="entry name" value="PROAMNOPTASE"/>
</dbReference>
<evidence type="ECO:0000313" key="5">
    <source>
        <dbReference type="EMBL" id="EPX76197.1"/>
    </source>
</evidence>
<dbReference type="Gene3D" id="3.40.50.1820">
    <property type="entry name" value="alpha/beta hydrolase"/>
    <property type="match status" value="1"/>
</dbReference>
<dbReference type="HOGENOM" id="CLU_020336_13_0_5"/>
<protein>
    <submittedName>
        <fullName evidence="5">Esterase, putative</fullName>
    </submittedName>
</protein>
<dbReference type="PRINTS" id="PR00111">
    <property type="entry name" value="ABHYDROLASE"/>
</dbReference>
<gene>
    <name evidence="5" type="ORF">Salmuc_01981</name>
</gene>
<dbReference type="InterPro" id="IPR002410">
    <property type="entry name" value="Peptidase_S33"/>
</dbReference>
<accession>S9Q867</accession>
<comment type="similarity">
    <text evidence="1">Belongs to the peptidase S33 family.</text>
</comment>
<keyword evidence="3" id="KW-0732">Signal</keyword>
<evidence type="ECO:0000256" key="2">
    <source>
        <dbReference type="ARBA" id="ARBA00022801"/>
    </source>
</evidence>
<feature type="signal peptide" evidence="3">
    <location>
        <begin position="1"/>
        <end position="20"/>
    </location>
</feature>
<evidence type="ECO:0000313" key="6">
    <source>
        <dbReference type="Proteomes" id="UP000015347"/>
    </source>
</evidence>
<dbReference type="STRING" id="1123237.Salmuc_01981"/>
<dbReference type="InterPro" id="IPR029058">
    <property type="entry name" value="AB_hydrolase_fold"/>
</dbReference>
<feature type="chain" id="PRO_5004554755" evidence="3">
    <location>
        <begin position="21"/>
        <end position="316"/>
    </location>
</feature>
<keyword evidence="6" id="KW-1185">Reference proteome</keyword>
<comment type="caution">
    <text evidence="5">The sequence shown here is derived from an EMBL/GenBank/DDBJ whole genome shotgun (WGS) entry which is preliminary data.</text>
</comment>
<reference evidence="6" key="1">
    <citation type="journal article" date="2014" name="Stand. Genomic Sci.">
        <title>Genome sequence of the exopolysaccharide-producing Salipiger mucosus type strain (DSM 16094(T)), a moderately halophilic member of the Roseobacter clade.</title>
        <authorList>
            <person name="Riedel T."/>
            <person name="Spring S."/>
            <person name="Fiebig A."/>
            <person name="Petersen J."/>
            <person name="Kyrpides N.C."/>
            <person name="Goker M."/>
            <person name="Klenk H.P."/>
        </authorList>
    </citation>
    <scope>NUCLEOTIDE SEQUENCE [LARGE SCALE GENOMIC DNA]</scope>
    <source>
        <strain evidence="6">DSM 16094</strain>
    </source>
</reference>
<dbReference type="GO" id="GO:0008233">
    <property type="term" value="F:peptidase activity"/>
    <property type="evidence" value="ECO:0007669"/>
    <property type="project" value="InterPro"/>
</dbReference>
<name>S9Q867_9RHOB</name>
<dbReference type="SUPFAM" id="SSF53474">
    <property type="entry name" value="alpha/beta-Hydrolases"/>
    <property type="match status" value="1"/>
</dbReference>
<dbReference type="Proteomes" id="UP000015347">
    <property type="component" value="Unassembled WGS sequence"/>
</dbReference>
<dbReference type="Pfam" id="PF00561">
    <property type="entry name" value="Abhydrolase_1"/>
    <property type="match status" value="1"/>
</dbReference>
<feature type="domain" description="AB hydrolase-1" evidence="4">
    <location>
        <begin position="58"/>
        <end position="168"/>
    </location>
</feature>
<dbReference type="eggNOG" id="COG2267">
    <property type="taxonomic scope" value="Bacteria"/>
</dbReference>
<sequence length="316" mass="33781">MIYNLLIALAFLGLSSCAVTQWKATRETTEAEAAYPPSGDFLEVGGQRLHYVEAGSGPPLVLIHGASGNLRDWTFDAVERLSDDYRVIAFDRPGLGYTPPLGDDGATIFEQAELLSEGARRLGAERPLVLGQSYGGAVALAWAVNHPDRISALVLLAAASQTWETDLPTYYKITSGPLGPLANPAISAWAPEGVVQDAIAEIFAPQPVPEGYATHIGAPLTLRPESIRANALQRAGLKEEIRAMVPRYGDIDVPVEILHGSADTTVGLQIHSVPLDEQIRDARLTVLPGVGHMPQHVAIPEVDAAIDRAARRAGLR</sequence>
<keyword evidence="2" id="KW-0378">Hydrolase</keyword>